<keyword evidence="2" id="KW-0812">Transmembrane</keyword>
<keyword evidence="6" id="KW-1185">Reference proteome</keyword>
<reference evidence="5" key="1">
    <citation type="submission" date="2021-04" db="EMBL/GenBank/DDBJ databases">
        <title>Genome seq and assembly of Streptomyces sp. RG38.</title>
        <authorList>
            <person name="Chhetri G."/>
        </authorList>
    </citation>
    <scope>NUCLEOTIDE SEQUENCE</scope>
    <source>
        <strain evidence="5">RG38</strain>
    </source>
</reference>
<dbReference type="InterPro" id="IPR025241">
    <property type="entry name" value="DUF4190"/>
</dbReference>
<feature type="domain" description="Septum formation-related" evidence="4">
    <location>
        <begin position="189"/>
        <end position="292"/>
    </location>
</feature>
<comment type="caution">
    <text evidence="5">The sequence shown here is derived from an EMBL/GenBank/DDBJ whole genome shotgun (WGS) entry which is preliminary data.</text>
</comment>
<dbReference type="Pfam" id="PF13828">
    <property type="entry name" value="DUF4190"/>
    <property type="match status" value="1"/>
</dbReference>
<sequence length="446" mass="47390">MPWSSSGPRSRGAPPLPALARSARTRSTVHVSIPPPPGPQGPPPHGSYPEEPQGPAPHGPYPPGPQGPAPYGAHPQGPYGPQPYPAWGHPYGAPFAPPPPYNGLAIASFVLGLLCFVPVVGLVLGIVALVQIKRKGERGKGFAVAGTVLSGIGVALWTVWLALGVAGDFWEGFREGATGEGTAFALSVGQCFTTPEGSLEGFTYEVDEVPCGEQHEGEVFAAFDMPGGSYPGDDAITDVADERCYAASTGYAMDAWAVPEDVDVYYLTPTRASWLMGDREVTCVFGSVDLGGTLTGSVRADETTLDEHQLVYLEAAALVDRALEEMPEAAESGDDLPGYQEWAGGVAGALAEQSRVLREHTWPEKAARPVAELADALDSARREWERAASATDQDTYDEHMYEAYVFMDDEKQVTPRKALGLADTPPEYEDYDEEEDEGADGAGIEV</sequence>
<evidence type="ECO:0000313" key="5">
    <source>
        <dbReference type="EMBL" id="MBQ0828394.1"/>
    </source>
</evidence>
<accession>A0A940XHA1</accession>
<dbReference type="EMBL" id="JAGPNL010000004">
    <property type="protein sequence ID" value="MBQ0828394.1"/>
    <property type="molecule type" value="Genomic_DNA"/>
</dbReference>
<dbReference type="Pfam" id="PF13845">
    <property type="entry name" value="Septum_form"/>
    <property type="match status" value="1"/>
</dbReference>
<evidence type="ECO:0000259" key="3">
    <source>
        <dbReference type="Pfam" id="PF13828"/>
    </source>
</evidence>
<name>A0A940XHA1_9ACTN</name>
<feature type="transmembrane region" description="Helical" evidence="2">
    <location>
        <begin position="104"/>
        <end position="130"/>
    </location>
</feature>
<proteinExistence type="predicted"/>
<feature type="domain" description="DUF4190" evidence="3">
    <location>
        <begin position="104"/>
        <end position="159"/>
    </location>
</feature>
<feature type="compositionally biased region" description="Acidic residues" evidence="1">
    <location>
        <begin position="426"/>
        <end position="439"/>
    </location>
</feature>
<keyword evidence="2" id="KW-1133">Transmembrane helix</keyword>
<protein>
    <submittedName>
        <fullName evidence="5">DUF4190 domain-containing protein</fullName>
    </submittedName>
</protein>
<feature type="compositionally biased region" description="Low complexity" evidence="1">
    <location>
        <begin position="1"/>
        <end position="28"/>
    </location>
</feature>
<evidence type="ECO:0000313" key="6">
    <source>
        <dbReference type="Proteomes" id="UP000677875"/>
    </source>
</evidence>
<keyword evidence="2" id="KW-0472">Membrane</keyword>
<evidence type="ECO:0000256" key="1">
    <source>
        <dbReference type="SAM" id="MobiDB-lite"/>
    </source>
</evidence>
<feature type="region of interest" description="Disordered" evidence="1">
    <location>
        <begin position="414"/>
        <end position="446"/>
    </location>
</feature>
<gene>
    <name evidence="5" type="ORF">J5Y05_18115</name>
</gene>
<feature type="region of interest" description="Disordered" evidence="1">
    <location>
        <begin position="1"/>
        <end position="78"/>
    </location>
</feature>
<dbReference type="InterPro" id="IPR026004">
    <property type="entry name" value="Septum_form"/>
</dbReference>
<evidence type="ECO:0000259" key="4">
    <source>
        <dbReference type="Pfam" id="PF13845"/>
    </source>
</evidence>
<dbReference type="AlphaFoldDB" id="A0A940XHA1"/>
<feature type="transmembrane region" description="Helical" evidence="2">
    <location>
        <begin position="142"/>
        <end position="163"/>
    </location>
</feature>
<evidence type="ECO:0000256" key="2">
    <source>
        <dbReference type="SAM" id="Phobius"/>
    </source>
</evidence>
<organism evidence="5 6">
    <name type="scientific">Streptomyces tagetis</name>
    <dbReference type="NCBI Taxonomy" id="2820809"/>
    <lineage>
        <taxon>Bacteria</taxon>
        <taxon>Bacillati</taxon>
        <taxon>Actinomycetota</taxon>
        <taxon>Actinomycetes</taxon>
        <taxon>Kitasatosporales</taxon>
        <taxon>Streptomycetaceae</taxon>
        <taxon>Streptomyces</taxon>
    </lineage>
</organism>
<feature type="compositionally biased region" description="Pro residues" evidence="1">
    <location>
        <begin position="33"/>
        <end position="68"/>
    </location>
</feature>
<dbReference type="Proteomes" id="UP000677875">
    <property type="component" value="Unassembled WGS sequence"/>
</dbReference>